<reference evidence="10" key="1">
    <citation type="submission" date="2021-02" db="EMBL/GenBank/DDBJ databases">
        <authorList>
            <person name="Nowell W R."/>
        </authorList>
    </citation>
    <scope>NUCLEOTIDE SEQUENCE</scope>
</reference>
<dbReference type="PANTHER" id="PTHR24243">
    <property type="entry name" value="G-PROTEIN COUPLED RECEPTOR"/>
    <property type="match status" value="1"/>
</dbReference>
<sequence length="382" mass="44629">MLFLERVRTIAILSLTIFGCTGNVLILIVVNQSFFRKTPSAAFISALSISDCIVLCLQSLQIVTKLHPQVTSYDCLVFFLMDVFRLLSVWLVCFINVERCSLVFNPCQMPRLTSRLTSRILVVALFLTSLLIFSHYAQHMHIEYVYSMNQTVPTRSFCAFKGNFHRLTWECIRSGLTYWFTVPLCIICNLIIIQRLHYALRLEQTLKNQCTGLVHNQLVTRSSFDLSSKQRQLTAMLLTSSICFVLTATPSTIHTTYLLITRQLNNFQYAIHIYTNILLHFHHASNFLAFIFSCARFRIELMHLFRRYCQCEFYINWYKRSAPPTEQNLICSTRQHRTPGQHLLTSKSNRPHLQTKCHEGIPLFRLNQSRKKHHQQCFEHFV</sequence>
<dbReference type="PROSITE" id="PS50262">
    <property type="entry name" value="G_PROTEIN_RECEP_F1_2"/>
    <property type="match status" value="1"/>
</dbReference>
<dbReference type="InterPro" id="IPR000276">
    <property type="entry name" value="GPCR_Rhodpsn"/>
</dbReference>
<evidence type="ECO:0000259" key="9">
    <source>
        <dbReference type="PROSITE" id="PS50262"/>
    </source>
</evidence>
<dbReference type="SUPFAM" id="SSF81321">
    <property type="entry name" value="Family A G protein-coupled receptor-like"/>
    <property type="match status" value="1"/>
</dbReference>
<name>A0A814BEC3_ADIRI</name>
<dbReference type="InterPro" id="IPR017452">
    <property type="entry name" value="GPCR_Rhodpsn_7TM"/>
</dbReference>
<keyword evidence="4" id="KW-0297">G-protein coupled receptor</keyword>
<dbReference type="EMBL" id="CAJNOR010002990">
    <property type="protein sequence ID" value="CAF1365064.1"/>
    <property type="molecule type" value="Genomic_DNA"/>
</dbReference>
<feature type="transmembrane region" description="Helical" evidence="8">
    <location>
        <begin position="176"/>
        <end position="193"/>
    </location>
</feature>
<organism evidence="10 13">
    <name type="scientific">Adineta ricciae</name>
    <name type="common">Rotifer</name>
    <dbReference type="NCBI Taxonomy" id="249248"/>
    <lineage>
        <taxon>Eukaryota</taxon>
        <taxon>Metazoa</taxon>
        <taxon>Spiralia</taxon>
        <taxon>Gnathifera</taxon>
        <taxon>Rotifera</taxon>
        <taxon>Eurotatoria</taxon>
        <taxon>Bdelloidea</taxon>
        <taxon>Adinetida</taxon>
        <taxon>Adinetidae</taxon>
        <taxon>Adineta</taxon>
    </lineage>
</organism>
<keyword evidence="12" id="KW-1185">Reference proteome</keyword>
<evidence type="ECO:0000256" key="3">
    <source>
        <dbReference type="ARBA" id="ARBA00022989"/>
    </source>
</evidence>
<evidence type="ECO:0000313" key="12">
    <source>
        <dbReference type="Proteomes" id="UP000663828"/>
    </source>
</evidence>
<feature type="domain" description="G-protein coupled receptors family 1 profile" evidence="9">
    <location>
        <begin position="22"/>
        <end position="290"/>
    </location>
</feature>
<dbReference type="Proteomes" id="UP000663852">
    <property type="component" value="Unassembled WGS sequence"/>
</dbReference>
<evidence type="ECO:0000256" key="2">
    <source>
        <dbReference type="ARBA" id="ARBA00022692"/>
    </source>
</evidence>
<evidence type="ECO:0000256" key="5">
    <source>
        <dbReference type="ARBA" id="ARBA00023136"/>
    </source>
</evidence>
<dbReference type="PROSITE" id="PS51257">
    <property type="entry name" value="PROKAR_LIPOPROTEIN"/>
    <property type="match status" value="1"/>
</dbReference>
<feature type="transmembrane region" description="Helical" evidence="8">
    <location>
        <begin position="116"/>
        <end position="137"/>
    </location>
</feature>
<gene>
    <name evidence="10" type="ORF">EDS130_LOCUS11092</name>
    <name evidence="11" type="ORF">XAT740_LOCUS32228</name>
</gene>
<dbReference type="GO" id="GO:0005886">
    <property type="term" value="C:plasma membrane"/>
    <property type="evidence" value="ECO:0007669"/>
    <property type="project" value="TreeGrafter"/>
</dbReference>
<dbReference type="PANTHER" id="PTHR24243:SF230">
    <property type="entry name" value="G-PROTEIN COUPLED RECEPTORS FAMILY 1 PROFILE DOMAIN-CONTAINING PROTEIN"/>
    <property type="match status" value="1"/>
</dbReference>
<evidence type="ECO:0000256" key="8">
    <source>
        <dbReference type="SAM" id="Phobius"/>
    </source>
</evidence>
<accession>A0A814BEC3</accession>
<evidence type="ECO:0000256" key="4">
    <source>
        <dbReference type="ARBA" id="ARBA00023040"/>
    </source>
</evidence>
<dbReference type="EMBL" id="CAJNOJ010000039">
    <property type="protein sequence ID" value="CAF0927086.1"/>
    <property type="molecule type" value="Genomic_DNA"/>
</dbReference>
<proteinExistence type="predicted"/>
<keyword evidence="2 8" id="KW-0812">Transmembrane</keyword>
<feature type="transmembrane region" description="Helical" evidence="8">
    <location>
        <begin position="76"/>
        <end position="95"/>
    </location>
</feature>
<feature type="transmembrane region" description="Helical" evidence="8">
    <location>
        <begin position="42"/>
        <end position="64"/>
    </location>
</feature>
<keyword evidence="6" id="KW-0675">Receptor</keyword>
<dbReference type="Proteomes" id="UP000663828">
    <property type="component" value="Unassembled WGS sequence"/>
</dbReference>
<feature type="transmembrane region" description="Helical" evidence="8">
    <location>
        <begin position="273"/>
        <end position="297"/>
    </location>
</feature>
<dbReference type="Gene3D" id="1.20.1070.10">
    <property type="entry name" value="Rhodopsin 7-helix transmembrane proteins"/>
    <property type="match status" value="1"/>
</dbReference>
<evidence type="ECO:0000313" key="11">
    <source>
        <dbReference type="EMBL" id="CAF1365064.1"/>
    </source>
</evidence>
<dbReference type="AlphaFoldDB" id="A0A814BEC3"/>
<keyword evidence="3 8" id="KW-1133">Transmembrane helix</keyword>
<dbReference type="CDD" id="cd00637">
    <property type="entry name" value="7tm_classA_rhodopsin-like"/>
    <property type="match status" value="1"/>
</dbReference>
<dbReference type="Pfam" id="PF00001">
    <property type="entry name" value="7tm_1"/>
    <property type="match status" value="1"/>
</dbReference>
<feature type="transmembrane region" description="Helical" evidence="8">
    <location>
        <begin position="12"/>
        <end position="30"/>
    </location>
</feature>
<keyword evidence="5 8" id="KW-0472">Membrane</keyword>
<keyword evidence="7" id="KW-0807">Transducer</keyword>
<evidence type="ECO:0000256" key="7">
    <source>
        <dbReference type="ARBA" id="ARBA00023224"/>
    </source>
</evidence>
<dbReference type="PROSITE" id="PS00237">
    <property type="entry name" value="G_PROTEIN_RECEP_F1_1"/>
    <property type="match status" value="1"/>
</dbReference>
<feature type="transmembrane region" description="Helical" evidence="8">
    <location>
        <begin position="233"/>
        <end position="253"/>
    </location>
</feature>
<dbReference type="OrthoDB" id="9990851at2759"/>
<evidence type="ECO:0000313" key="13">
    <source>
        <dbReference type="Proteomes" id="UP000663852"/>
    </source>
</evidence>
<protein>
    <recommendedName>
        <fullName evidence="9">G-protein coupled receptors family 1 profile domain-containing protein</fullName>
    </recommendedName>
</protein>
<evidence type="ECO:0000256" key="1">
    <source>
        <dbReference type="ARBA" id="ARBA00004141"/>
    </source>
</evidence>
<evidence type="ECO:0000313" key="10">
    <source>
        <dbReference type="EMBL" id="CAF0927086.1"/>
    </source>
</evidence>
<comment type="subcellular location">
    <subcellularLocation>
        <location evidence="1">Membrane</location>
        <topology evidence="1">Multi-pass membrane protein</topology>
    </subcellularLocation>
</comment>
<dbReference type="GO" id="GO:0004930">
    <property type="term" value="F:G protein-coupled receptor activity"/>
    <property type="evidence" value="ECO:0007669"/>
    <property type="project" value="UniProtKB-KW"/>
</dbReference>
<comment type="caution">
    <text evidence="10">The sequence shown here is derived from an EMBL/GenBank/DDBJ whole genome shotgun (WGS) entry which is preliminary data.</text>
</comment>
<evidence type="ECO:0000256" key="6">
    <source>
        <dbReference type="ARBA" id="ARBA00023170"/>
    </source>
</evidence>